<dbReference type="EMBL" id="CYXV01000004">
    <property type="protein sequence ID" value="CUM86168.1"/>
    <property type="molecule type" value="Genomic_DNA"/>
</dbReference>
<reference evidence="2 3" key="1">
    <citation type="submission" date="2015-09" db="EMBL/GenBank/DDBJ databases">
        <authorList>
            <consortium name="Pathogen Informatics"/>
        </authorList>
    </citation>
    <scope>NUCLEOTIDE SEQUENCE [LARGE SCALE GENOMIC DNA]</scope>
    <source>
        <strain evidence="2 3">2789STDY5608863</strain>
    </source>
</reference>
<protein>
    <recommendedName>
        <fullName evidence="1">DUF551 domain-containing protein</fullName>
    </recommendedName>
</protein>
<proteinExistence type="predicted"/>
<gene>
    <name evidence="2" type="ORF">ERS852420_01144</name>
</gene>
<organism evidence="2 3">
    <name type="scientific">Roseburia faecis</name>
    <dbReference type="NCBI Taxonomy" id="301302"/>
    <lineage>
        <taxon>Bacteria</taxon>
        <taxon>Bacillati</taxon>
        <taxon>Bacillota</taxon>
        <taxon>Clostridia</taxon>
        <taxon>Lachnospirales</taxon>
        <taxon>Lachnospiraceae</taxon>
        <taxon>Roseburia</taxon>
    </lineage>
</organism>
<evidence type="ECO:0000313" key="3">
    <source>
        <dbReference type="Proteomes" id="UP000095495"/>
    </source>
</evidence>
<sequence length="202" mass="23143">MYMNVIKSLCSLPATDGNFTSVLKTATSNQIRLAIETMEHNGGKNKGRIKACERELENRRLTKKGKDGKYVSKEHLSILCNTFSAQDRLKAILNKLGEYEDAERQGVAFTFTMQGSEQNGQQWIPVSERLPEKYGTYLVAWKPCDMSEGDIIKKCGKPHYYEILEYDPDDEALWIETIEQAEGEYVILAWMPMPEPYKESEE</sequence>
<feature type="domain" description="DUF551" evidence="1">
    <location>
        <begin position="122"/>
        <end position="196"/>
    </location>
</feature>
<name>A0A173SA50_9FIRM</name>
<dbReference type="Pfam" id="PF04448">
    <property type="entry name" value="DUF551"/>
    <property type="match status" value="1"/>
</dbReference>
<dbReference type="Proteomes" id="UP000095495">
    <property type="component" value="Unassembled WGS sequence"/>
</dbReference>
<dbReference type="AlphaFoldDB" id="A0A173SA50"/>
<dbReference type="InterPro" id="IPR007539">
    <property type="entry name" value="DUF551"/>
</dbReference>
<evidence type="ECO:0000313" key="2">
    <source>
        <dbReference type="EMBL" id="CUM86168.1"/>
    </source>
</evidence>
<accession>A0A173SA50</accession>
<evidence type="ECO:0000259" key="1">
    <source>
        <dbReference type="Pfam" id="PF04448"/>
    </source>
</evidence>